<accession>A0A1R3G789</accession>
<organism evidence="1 2">
    <name type="scientific">Corchorus olitorius</name>
    <dbReference type="NCBI Taxonomy" id="93759"/>
    <lineage>
        <taxon>Eukaryota</taxon>
        <taxon>Viridiplantae</taxon>
        <taxon>Streptophyta</taxon>
        <taxon>Embryophyta</taxon>
        <taxon>Tracheophyta</taxon>
        <taxon>Spermatophyta</taxon>
        <taxon>Magnoliopsida</taxon>
        <taxon>eudicotyledons</taxon>
        <taxon>Gunneridae</taxon>
        <taxon>Pentapetalae</taxon>
        <taxon>rosids</taxon>
        <taxon>malvids</taxon>
        <taxon>Malvales</taxon>
        <taxon>Malvaceae</taxon>
        <taxon>Grewioideae</taxon>
        <taxon>Apeibeae</taxon>
        <taxon>Corchorus</taxon>
    </lineage>
</organism>
<comment type="caution">
    <text evidence="1">The sequence shown here is derived from an EMBL/GenBank/DDBJ whole genome shotgun (WGS) entry which is preliminary data.</text>
</comment>
<keyword evidence="2" id="KW-1185">Reference proteome</keyword>
<sequence>METNLLEEAPDDLRIILGANSGGVTFLKGL</sequence>
<evidence type="ECO:0000313" key="1">
    <source>
        <dbReference type="EMBL" id="OMO53941.1"/>
    </source>
</evidence>
<gene>
    <name evidence="1" type="ORF">COLO4_36621</name>
</gene>
<name>A0A1R3G789_9ROSI</name>
<dbReference type="Proteomes" id="UP000187203">
    <property type="component" value="Unassembled WGS sequence"/>
</dbReference>
<protein>
    <submittedName>
        <fullName evidence="1">Uncharacterized protein</fullName>
    </submittedName>
</protein>
<reference evidence="2" key="1">
    <citation type="submission" date="2013-09" db="EMBL/GenBank/DDBJ databases">
        <title>Corchorus olitorius genome sequencing.</title>
        <authorList>
            <person name="Alam M."/>
            <person name="Haque M.S."/>
            <person name="Islam M.S."/>
            <person name="Emdad E.M."/>
            <person name="Islam M.M."/>
            <person name="Ahmed B."/>
            <person name="Halim A."/>
            <person name="Hossen Q.M.M."/>
            <person name="Hossain M.Z."/>
            <person name="Ahmed R."/>
            <person name="Khan M.M."/>
            <person name="Islam R."/>
            <person name="Rashid M.M."/>
            <person name="Khan S.A."/>
            <person name="Rahman M.S."/>
            <person name="Alam M."/>
            <person name="Yahiya A.S."/>
            <person name="Khan M.S."/>
            <person name="Azam M.S."/>
            <person name="Haque T."/>
            <person name="Lashkar M.Z.H."/>
            <person name="Akhand A.I."/>
            <person name="Morshed G."/>
            <person name="Roy S."/>
            <person name="Uddin K.S."/>
            <person name="Rabeya T."/>
            <person name="Hossain A.S."/>
            <person name="Chowdhury A."/>
            <person name="Snigdha A.R."/>
            <person name="Mortoza M.S."/>
            <person name="Matin S.A."/>
            <person name="Hoque S.M.E."/>
            <person name="Islam M.K."/>
            <person name="Roy D.K."/>
            <person name="Haider R."/>
            <person name="Moosa M.M."/>
            <person name="Elias S.M."/>
            <person name="Hasan A.M."/>
            <person name="Jahan S."/>
            <person name="Shafiuddin M."/>
            <person name="Mahmood N."/>
            <person name="Shommy N.S."/>
        </authorList>
    </citation>
    <scope>NUCLEOTIDE SEQUENCE [LARGE SCALE GENOMIC DNA]</scope>
    <source>
        <strain evidence="2">cv. O-4</strain>
    </source>
</reference>
<dbReference type="EMBL" id="AWUE01023399">
    <property type="protein sequence ID" value="OMO53941.1"/>
    <property type="molecule type" value="Genomic_DNA"/>
</dbReference>
<evidence type="ECO:0000313" key="2">
    <source>
        <dbReference type="Proteomes" id="UP000187203"/>
    </source>
</evidence>
<dbReference type="AlphaFoldDB" id="A0A1R3G789"/>
<proteinExistence type="predicted"/>